<dbReference type="RefSeq" id="XP_019854740.1">
    <property type="nucleotide sequence ID" value="XM_019999181.1"/>
</dbReference>
<name>A0AAN0JCK0_AMPQE</name>
<accession>A0AAN0JCK0</accession>
<reference evidence="2" key="2">
    <citation type="submission" date="2024-06" db="UniProtKB">
        <authorList>
            <consortium name="EnsemblMetazoa"/>
        </authorList>
    </citation>
    <scope>IDENTIFICATION</scope>
</reference>
<proteinExistence type="predicted"/>
<feature type="transmembrane region" description="Helical" evidence="1">
    <location>
        <begin position="121"/>
        <end position="138"/>
    </location>
</feature>
<evidence type="ECO:0000313" key="2">
    <source>
        <dbReference type="EnsemblMetazoa" id="XP_019854740.1"/>
    </source>
</evidence>
<evidence type="ECO:0000313" key="3">
    <source>
        <dbReference type="Proteomes" id="UP000007879"/>
    </source>
</evidence>
<sequence length="139" mass="15342">MLSTFDLQGIRNQPHSNGSVSLYTDYVDGAITSECGVQIICLNTNLHSNYTFTYEKLLSKDDGIANSTCFLQGYDIDNFTNSWKGPAVNVTIIFKSFEEVENDKVPNSSTHNTVRLKNSDVGIFVVIVVSTITILASLH</sequence>
<keyword evidence="1" id="KW-0472">Membrane</keyword>
<dbReference type="GeneID" id="109583735"/>
<reference evidence="3" key="1">
    <citation type="journal article" date="2010" name="Nature">
        <title>The Amphimedon queenslandica genome and the evolution of animal complexity.</title>
        <authorList>
            <person name="Srivastava M."/>
            <person name="Simakov O."/>
            <person name="Chapman J."/>
            <person name="Fahey B."/>
            <person name="Gauthier M.E."/>
            <person name="Mitros T."/>
            <person name="Richards G.S."/>
            <person name="Conaco C."/>
            <person name="Dacre M."/>
            <person name="Hellsten U."/>
            <person name="Larroux C."/>
            <person name="Putnam N.H."/>
            <person name="Stanke M."/>
            <person name="Adamska M."/>
            <person name="Darling A."/>
            <person name="Degnan S.M."/>
            <person name="Oakley T.H."/>
            <person name="Plachetzki D.C."/>
            <person name="Zhai Y."/>
            <person name="Adamski M."/>
            <person name="Calcino A."/>
            <person name="Cummins S.F."/>
            <person name="Goodstein D.M."/>
            <person name="Harris C."/>
            <person name="Jackson D.J."/>
            <person name="Leys S.P."/>
            <person name="Shu S."/>
            <person name="Woodcroft B.J."/>
            <person name="Vervoort M."/>
            <person name="Kosik K.S."/>
            <person name="Manning G."/>
            <person name="Degnan B.M."/>
            <person name="Rokhsar D.S."/>
        </authorList>
    </citation>
    <scope>NUCLEOTIDE SEQUENCE [LARGE SCALE GENOMIC DNA]</scope>
</reference>
<dbReference type="KEGG" id="aqu:109583735"/>
<keyword evidence="3" id="KW-1185">Reference proteome</keyword>
<organism evidence="2 3">
    <name type="scientific">Amphimedon queenslandica</name>
    <name type="common">Sponge</name>
    <dbReference type="NCBI Taxonomy" id="400682"/>
    <lineage>
        <taxon>Eukaryota</taxon>
        <taxon>Metazoa</taxon>
        <taxon>Porifera</taxon>
        <taxon>Demospongiae</taxon>
        <taxon>Heteroscleromorpha</taxon>
        <taxon>Haplosclerida</taxon>
        <taxon>Niphatidae</taxon>
        <taxon>Amphimedon</taxon>
    </lineage>
</organism>
<dbReference type="Proteomes" id="UP000007879">
    <property type="component" value="Unassembled WGS sequence"/>
</dbReference>
<keyword evidence="1" id="KW-0812">Transmembrane</keyword>
<dbReference type="AlphaFoldDB" id="A0AAN0JCK0"/>
<protein>
    <submittedName>
        <fullName evidence="2">Uncharacterized protein</fullName>
    </submittedName>
</protein>
<dbReference type="EnsemblMetazoa" id="XM_019999181.1">
    <property type="protein sequence ID" value="XP_019854740.1"/>
    <property type="gene ID" value="LOC109583735"/>
</dbReference>
<evidence type="ECO:0000256" key="1">
    <source>
        <dbReference type="SAM" id="Phobius"/>
    </source>
</evidence>
<keyword evidence="1" id="KW-1133">Transmembrane helix</keyword>